<organism evidence="1 2">
    <name type="scientific">Naganishia friedmannii</name>
    <dbReference type="NCBI Taxonomy" id="89922"/>
    <lineage>
        <taxon>Eukaryota</taxon>
        <taxon>Fungi</taxon>
        <taxon>Dikarya</taxon>
        <taxon>Basidiomycota</taxon>
        <taxon>Agaricomycotina</taxon>
        <taxon>Tremellomycetes</taxon>
        <taxon>Filobasidiales</taxon>
        <taxon>Filobasidiaceae</taxon>
        <taxon>Naganishia</taxon>
    </lineage>
</organism>
<reference evidence="1" key="1">
    <citation type="submission" date="2023-04" db="EMBL/GenBank/DDBJ databases">
        <title>Draft Genome sequencing of Naganishia species isolated from polar environments using Oxford Nanopore Technology.</title>
        <authorList>
            <person name="Leo P."/>
            <person name="Venkateswaran K."/>
        </authorList>
    </citation>
    <scope>NUCLEOTIDE SEQUENCE</scope>
    <source>
        <strain evidence="1">MNA-CCFEE 5423</strain>
    </source>
</reference>
<name>A0ACC2VE29_9TREE</name>
<evidence type="ECO:0000313" key="2">
    <source>
        <dbReference type="Proteomes" id="UP001227268"/>
    </source>
</evidence>
<dbReference type="Proteomes" id="UP001227268">
    <property type="component" value="Unassembled WGS sequence"/>
</dbReference>
<protein>
    <submittedName>
        <fullName evidence="1">Uncharacterized protein</fullName>
    </submittedName>
</protein>
<proteinExistence type="predicted"/>
<gene>
    <name evidence="1" type="ORF">QFC21_005098</name>
</gene>
<comment type="caution">
    <text evidence="1">The sequence shown here is derived from an EMBL/GenBank/DDBJ whole genome shotgun (WGS) entry which is preliminary data.</text>
</comment>
<dbReference type="EMBL" id="JASBWT010000018">
    <property type="protein sequence ID" value="KAJ9096827.1"/>
    <property type="molecule type" value="Genomic_DNA"/>
</dbReference>
<sequence>MPRSPPPTSSDRRWPARYTPRDRPPYRDYDDYDLDRERDRRERERDEYDASYSGAGRSRAAGRPVVGSSSSSFGARIGGRERSPPLRRDRSWSRDRDREYDRDRERERLRDRERDFDRERDSPAGRKRSPSPSPRSVRSRYSPPPPADDRDPRSRYSRPPDRDRGGGRTAYDYPPPPPQGSARRLSSPRRASSGLQYSHAAPTTTTPHTTGTPTGATTVQGQTKSAQQDKEANTRVDDAEGLENGEYSEEEGMVTPPLLKKRKLEAADAQAQVKENEQKQGSTEVQTNSDIEMTSVNPVPATLPVVEEPRKPRLVLVSAPPSTTTTTTTASTTVLPKRVVDSPPHQSRTAVIVPPPPTPSTATAGSIQIEEPGAIKRQADVVQAQATQAETVKTSTLAEKEETKPEAVKSGESSASPTIQQPSTTAPATAARGRSRSPIKISLPSLSLGVKKAGNTPTAATGFPVETLRERETTGGVPDARGNTGPDAITMQAQGSEGGARLLPDAIPGKGSEENGMMIHGMLRGIRRGAPVVEAGQEGDLRAAGVGMERHMSGMDVRWSGREVEDGIRLLGPGRGRDRLSGDLRGWQDPHDQGRDRVPRSARACDPFLEVLGNVRPVGIARDRLPRVEVTHADDLSVEVTTFEITAFTGYTYRTIVFPTGIPGNLSERDGRLTASSSYAGGLTASVSGSTAGSATRGTYIPTGPSGGFGRGRGRGGPPIAPRAPRAERLGYAVAGVLPTGPSRPTGTSSLVQPVTLDSTPTAHNSTPGGSLQEGNTASMVAPPDPVRESPATTVRAELVDRPTSQDIPAIVAPTPVAVSTQSPVAENTAELMTDRESKIKIQLKRDSDGSIAAVSSMAPPERPTIKQNAALAAPPHKLSAPSPVAPVLPTSSPATPLVDGKSTASPMIGSSPVDAGAMTPGKAHIDRRADVRPAQHPPVSSTPIRRPSHIALPPPSNATPQSRSRASSSAVPPTPGVRTPHPQQPGQQSLLRHSTSYARPAPIWKDYSPPAELHIRDRPTVANVMDVLHAVLPNSLSMNEDYAARRGGGLADRDMTRVAGEWERQLAKLQHDRALVTHAFQSLASGLRIKKFEMGNALDEVWVAERKVDAAGMTMETAIFSPKRE</sequence>
<accession>A0ACC2VE29</accession>
<keyword evidence="2" id="KW-1185">Reference proteome</keyword>
<evidence type="ECO:0000313" key="1">
    <source>
        <dbReference type="EMBL" id="KAJ9096827.1"/>
    </source>
</evidence>